<dbReference type="EMBL" id="JACGCM010002205">
    <property type="protein sequence ID" value="KAF6143532.1"/>
    <property type="molecule type" value="Genomic_DNA"/>
</dbReference>
<keyword evidence="1" id="KW-0812">Transmembrane</keyword>
<dbReference type="Proteomes" id="UP000541444">
    <property type="component" value="Unassembled WGS sequence"/>
</dbReference>
<keyword evidence="1" id="KW-0472">Membrane</keyword>
<proteinExistence type="predicted"/>
<dbReference type="AlphaFoldDB" id="A0A7J7LLV6"/>
<accession>A0A7J7LLV6</accession>
<sequence>RYSASPLAGLGHFLPVIAIADFGNWVTDFSDWVYYCMISVVLGSAVLWLIWAVLWRTGGPVT</sequence>
<feature type="transmembrane region" description="Helical" evidence="1">
    <location>
        <begin position="7"/>
        <end position="26"/>
    </location>
</feature>
<name>A0A7J7LLV6_9MAGN</name>
<gene>
    <name evidence="2" type="ORF">GIB67_029701</name>
</gene>
<keyword evidence="1" id="KW-1133">Transmembrane helix</keyword>
<reference evidence="2 3" key="1">
    <citation type="journal article" date="2020" name="IScience">
        <title>Genome Sequencing of the Endangered Kingdonia uniflora (Circaeasteraceae, Ranunculales) Reveals Potential Mechanisms of Evolutionary Specialization.</title>
        <authorList>
            <person name="Sun Y."/>
            <person name="Deng T."/>
            <person name="Zhang A."/>
            <person name="Moore M.J."/>
            <person name="Landis J.B."/>
            <person name="Lin N."/>
            <person name="Zhang H."/>
            <person name="Zhang X."/>
            <person name="Huang J."/>
            <person name="Zhang X."/>
            <person name="Sun H."/>
            <person name="Wang H."/>
        </authorList>
    </citation>
    <scope>NUCLEOTIDE SEQUENCE [LARGE SCALE GENOMIC DNA]</scope>
    <source>
        <strain evidence="2">TB1705</strain>
        <tissue evidence="2">Leaf</tissue>
    </source>
</reference>
<evidence type="ECO:0000313" key="2">
    <source>
        <dbReference type="EMBL" id="KAF6143532.1"/>
    </source>
</evidence>
<organism evidence="2 3">
    <name type="scientific">Kingdonia uniflora</name>
    <dbReference type="NCBI Taxonomy" id="39325"/>
    <lineage>
        <taxon>Eukaryota</taxon>
        <taxon>Viridiplantae</taxon>
        <taxon>Streptophyta</taxon>
        <taxon>Embryophyta</taxon>
        <taxon>Tracheophyta</taxon>
        <taxon>Spermatophyta</taxon>
        <taxon>Magnoliopsida</taxon>
        <taxon>Ranunculales</taxon>
        <taxon>Circaeasteraceae</taxon>
        <taxon>Kingdonia</taxon>
    </lineage>
</organism>
<feature type="transmembrane region" description="Helical" evidence="1">
    <location>
        <begin position="32"/>
        <end position="54"/>
    </location>
</feature>
<protein>
    <submittedName>
        <fullName evidence="2">Uncharacterized protein</fullName>
    </submittedName>
</protein>
<comment type="caution">
    <text evidence="2">The sequence shown here is derived from an EMBL/GenBank/DDBJ whole genome shotgun (WGS) entry which is preliminary data.</text>
</comment>
<feature type="non-terminal residue" evidence="2">
    <location>
        <position position="1"/>
    </location>
</feature>
<evidence type="ECO:0000313" key="3">
    <source>
        <dbReference type="Proteomes" id="UP000541444"/>
    </source>
</evidence>
<keyword evidence="3" id="KW-1185">Reference proteome</keyword>
<evidence type="ECO:0000256" key="1">
    <source>
        <dbReference type="SAM" id="Phobius"/>
    </source>
</evidence>